<dbReference type="STRING" id="100787.A0A0G4MFY9"/>
<dbReference type="GO" id="GO:0005634">
    <property type="term" value="C:nucleus"/>
    <property type="evidence" value="ECO:0007669"/>
    <property type="project" value="UniProtKB-SubCell"/>
</dbReference>
<gene>
    <name evidence="3" type="ORF">BN1708_019148</name>
</gene>
<keyword evidence="4" id="KW-1185">Reference proteome</keyword>
<evidence type="ECO:0000313" key="3">
    <source>
        <dbReference type="EMBL" id="CRK32920.1"/>
    </source>
</evidence>
<proteinExistence type="predicted"/>
<sequence length="150" mass="17271">EELEEYARQFNNGEDLNLYDFSKIDFNGEFFKSLPPPDRYNILNAARLRSRLRMGLSKEQLEEMFPNRMDFSRFQIERVKERNNLTQLLMKEVGMTGLDLTINGGGRIAGERDREYILVKNDGVEGGWALGVVSKEKDIGEAHKPIDIDA</sequence>
<feature type="non-terminal residue" evidence="3">
    <location>
        <position position="1"/>
    </location>
</feature>
<dbReference type="Proteomes" id="UP000044602">
    <property type="component" value="Unassembled WGS sequence"/>
</dbReference>
<organism evidence="3 4">
    <name type="scientific">Verticillium longisporum</name>
    <name type="common">Verticillium dahliae var. longisporum</name>
    <dbReference type="NCBI Taxonomy" id="100787"/>
    <lineage>
        <taxon>Eukaryota</taxon>
        <taxon>Fungi</taxon>
        <taxon>Dikarya</taxon>
        <taxon>Ascomycota</taxon>
        <taxon>Pezizomycotina</taxon>
        <taxon>Sordariomycetes</taxon>
        <taxon>Hypocreomycetidae</taxon>
        <taxon>Glomerellales</taxon>
        <taxon>Plectosphaerellaceae</taxon>
        <taxon>Verticillium</taxon>
    </lineage>
</organism>
<dbReference type="PANTHER" id="PTHR16171">
    <property type="entry name" value="DNA REPAIR PROTEIN COMPLEMENTING XP-G CELLS-RELATED"/>
    <property type="match status" value="1"/>
</dbReference>
<evidence type="ECO:0000313" key="4">
    <source>
        <dbReference type="Proteomes" id="UP000044602"/>
    </source>
</evidence>
<accession>A0A0G4MFY9</accession>
<dbReference type="EMBL" id="CVQH01022370">
    <property type="protein sequence ID" value="CRK32920.1"/>
    <property type="molecule type" value="Genomic_DNA"/>
</dbReference>
<reference evidence="3 4" key="1">
    <citation type="submission" date="2015-05" db="EMBL/GenBank/DDBJ databases">
        <authorList>
            <person name="Wang D.B."/>
            <person name="Wang M."/>
        </authorList>
    </citation>
    <scope>NUCLEOTIDE SEQUENCE [LARGE SCALE GENOMIC DNA]</scope>
    <source>
        <strain evidence="3">VL1</strain>
    </source>
</reference>
<feature type="non-terminal residue" evidence="3">
    <location>
        <position position="150"/>
    </location>
</feature>
<protein>
    <submittedName>
        <fullName evidence="3">Uncharacterized protein</fullName>
    </submittedName>
</protein>
<name>A0A0G4MFY9_VERLO</name>
<dbReference type="GO" id="GO:0003697">
    <property type="term" value="F:single-stranded DNA binding"/>
    <property type="evidence" value="ECO:0007669"/>
    <property type="project" value="TreeGrafter"/>
</dbReference>
<keyword evidence="2" id="KW-0539">Nucleus</keyword>
<dbReference type="AlphaFoldDB" id="A0A0G4MFY9"/>
<evidence type="ECO:0000256" key="2">
    <source>
        <dbReference type="ARBA" id="ARBA00023242"/>
    </source>
</evidence>
<dbReference type="PANTHER" id="PTHR16171:SF7">
    <property type="entry name" value="DNA REPAIR PROTEIN RAD2"/>
    <property type="match status" value="1"/>
</dbReference>
<evidence type="ECO:0000256" key="1">
    <source>
        <dbReference type="ARBA" id="ARBA00004123"/>
    </source>
</evidence>
<dbReference type="GO" id="GO:0004520">
    <property type="term" value="F:DNA endonuclease activity"/>
    <property type="evidence" value="ECO:0007669"/>
    <property type="project" value="TreeGrafter"/>
</dbReference>
<comment type="subcellular location">
    <subcellularLocation>
        <location evidence="1">Nucleus</location>
    </subcellularLocation>
</comment>